<proteinExistence type="predicted"/>
<evidence type="ECO:0000256" key="1">
    <source>
        <dbReference type="SAM" id="MobiDB-lite"/>
    </source>
</evidence>
<name>A0A392RZ54_9FABA</name>
<organism evidence="2 3">
    <name type="scientific">Trifolium medium</name>
    <dbReference type="NCBI Taxonomy" id="97028"/>
    <lineage>
        <taxon>Eukaryota</taxon>
        <taxon>Viridiplantae</taxon>
        <taxon>Streptophyta</taxon>
        <taxon>Embryophyta</taxon>
        <taxon>Tracheophyta</taxon>
        <taxon>Spermatophyta</taxon>
        <taxon>Magnoliopsida</taxon>
        <taxon>eudicotyledons</taxon>
        <taxon>Gunneridae</taxon>
        <taxon>Pentapetalae</taxon>
        <taxon>rosids</taxon>
        <taxon>fabids</taxon>
        <taxon>Fabales</taxon>
        <taxon>Fabaceae</taxon>
        <taxon>Papilionoideae</taxon>
        <taxon>50 kb inversion clade</taxon>
        <taxon>NPAAA clade</taxon>
        <taxon>Hologalegina</taxon>
        <taxon>IRL clade</taxon>
        <taxon>Trifolieae</taxon>
        <taxon>Trifolium</taxon>
    </lineage>
</organism>
<accession>A0A392RZ54</accession>
<evidence type="ECO:0000313" key="3">
    <source>
        <dbReference type="Proteomes" id="UP000265520"/>
    </source>
</evidence>
<keyword evidence="3" id="KW-1185">Reference proteome</keyword>
<dbReference type="Proteomes" id="UP000265520">
    <property type="component" value="Unassembled WGS sequence"/>
</dbReference>
<feature type="region of interest" description="Disordered" evidence="1">
    <location>
        <begin position="26"/>
        <end position="47"/>
    </location>
</feature>
<evidence type="ECO:0000313" key="2">
    <source>
        <dbReference type="EMBL" id="MCI41364.1"/>
    </source>
</evidence>
<sequence>MRQTNCNLRQHKAPTWMAYGPPLKTEQQTKQNYVVRDNGNSSHNGGH</sequence>
<dbReference type="AlphaFoldDB" id="A0A392RZ54"/>
<protein>
    <submittedName>
        <fullName evidence="2">Uncharacterized protein</fullName>
    </submittedName>
</protein>
<comment type="caution">
    <text evidence="2">The sequence shown here is derived from an EMBL/GenBank/DDBJ whole genome shotgun (WGS) entry which is preliminary data.</text>
</comment>
<dbReference type="EMBL" id="LXQA010291361">
    <property type="protein sequence ID" value="MCI41364.1"/>
    <property type="molecule type" value="Genomic_DNA"/>
</dbReference>
<reference evidence="2 3" key="1">
    <citation type="journal article" date="2018" name="Front. Plant Sci.">
        <title>Red Clover (Trifolium pratense) and Zigzag Clover (T. medium) - A Picture of Genomic Similarities and Differences.</title>
        <authorList>
            <person name="Dluhosova J."/>
            <person name="Istvanek J."/>
            <person name="Nedelnik J."/>
            <person name="Repkova J."/>
        </authorList>
    </citation>
    <scope>NUCLEOTIDE SEQUENCE [LARGE SCALE GENOMIC DNA]</scope>
    <source>
        <strain evidence="3">cv. 10/8</strain>
        <tissue evidence="2">Leaf</tissue>
    </source>
</reference>